<reference evidence="1 2" key="1">
    <citation type="journal article" date="2024" name="G3 (Bethesda)">
        <title>Genome assembly of Hibiscus sabdariffa L. provides insights into metabolisms of medicinal natural products.</title>
        <authorList>
            <person name="Kim T."/>
        </authorList>
    </citation>
    <scope>NUCLEOTIDE SEQUENCE [LARGE SCALE GENOMIC DNA]</scope>
    <source>
        <strain evidence="1">TK-2024</strain>
        <tissue evidence="1">Old leaves</tissue>
    </source>
</reference>
<proteinExistence type="predicted"/>
<comment type="caution">
    <text evidence="1">The sequence shown here is derived from an EMBL/GenBank/DDBJ whole genome shotgun (WGS) entry which is preliminary data.</text>
</comment>
<keyword evidence="2" id="KW-1185">Reference proteome</keyword>
<sequence>MMNHRGIGVEPVPTGGEYASPGLDINLLSLEDGLLVVIKKINLWLTIKEVYHLELDFFSKVSHTRVVPLLGHCLEKEDEKFVVYKHMPNGDLSTSLYRESNLENDALQSLDWITKLKIAIRITEGLSYLITNARLP</sequence>
<protein>
    <submittedName>
        <fullName evidence="1">Uncharacterized protein</fullName>
    </submittedName>
</protein>
<gene>
    <name evidence="1" type="ORF">V6N12_001542</name>
</gene>
<dbReference type="Pfam" id="PF07714">
    <property type="entry name" value="PK_Tyr_Ser-Thr"/>
    <property type="match status" value="1"/>
</dbReference>
<organism evidence="1 2">
    <name type="scientific">Hibiscus sabdariffa</name>
    <name type="common">roselle</name>
    <dbReference type="NCBI Taxonomy" id="183260"/>
    <lineage>
        <taxon>Eukaryota</taxon>
        <taxon>Viridiplantae</taxon>
        <taxon>Streptophyta</taxon>
        <taxon>Embryophyta</taxon>
        <taxon>Tracheophyta</taxon>
        <taxon>Spermatophyta</taxon>
        <taxon>Magnoliopsida</taxon>
        <taxon>eudicotyledons</taxon>
        <taxon>Gunneridae</taxon>
        <taxon>Pentapetalae</taxon>
        <taxon>rosids</taxon>
        <taxon>malvids</taxon>
        <taxon>Malvales</taxon>
        <taxon>Malvaceae</taxon>
        <taxon>Malvoideae</taxon>
        <taxon>Hibiscus</taxon>
    </lineage>
</organism>
<dbReference type="Gene3D" id="1.10.510.10">
    <property type="entry name" value="Transferase(Phosphotransferase) domain 1"/>
    <property type="match status" value="1"/>
</dbReference>
<dbReference type="InterPro" id="IPR051824">
    <property type="entry name" value="LRR_Rcpt-Like_S/T_Kinase"/>
</dbReference>
<name>A0ABR1ZPV2_9ROSI</name>
<dbReference type="InterPro" id="IPR011009">
    <property type="entry name" value="Kinase-like_dom_sf"/>
</dbReference>
<accession>A0ABR1ZPV2</accession>
<evidence type="ECO:0000313" key="1">
    <source>
        <dbReference type="EMBL" id="KAK8482668.1"/>
    </source>
</evidence>
<dbReference type="EMBL" id="JBBPBM010001680">
    <property type="protein sequence ID" value="KAK8482668.1"/>
    <property type="molecule type" value="Genomic_DNA"/>
</dbReference>
<dbReference type="PROSITE" id="PS50011">
    <property type="entry name" value="PROTEIN_KINASE_DOM"/>
    <property type="match status" value="1"/>
</dbReference>
<dbReference type="InterPro" id="IPR000719">
    <property type="entry name" value="Prot_kinase_dom"/>
</dbReference>
<dbReference type="Proteomes" id="UP001472677">
    <property type="component" value="Unassembled WGS sequence"/>
</dbReference>
<dbReference type="PANTHER" id="PTHR48006:SF50">
    <property type="entry name" value="OS03G0724300 PROTEIN"/>
    <property type="match status" value="1"/>
</dbReference>
<dbReference type="InterPro" id="IPR001245">
    <property type="entry name" value="Ser-Thr/Tyr_kinase_cat_dom"/>
</dbReference>
<dbReference type="SUPFAM" id="SSF56112">
    <property type="entry name" value="Protein kinase-like (PK-like)"/>
    <property type="match status" value="1"/>
</dbReference>
<evidence type="ECO:0000313" key="2">
    <source>
        <dbReference type="Proteomes" id="UP001472677"/>
    </source>
</evidence>
<dbReference type="PANTHER" id="PTHR48006">
    <property type="entry name" value="LEUCINE-RICH REPEAT-CONTAINING PROTEIN DDB_G0281931-RELATED"/>
    <property type="match status" value="1"/>
</dbReference>